<dbReference type="STRING" id="1162668.LFE_1048"/>
<organism evidence="4 5">
    <name type="scientific">Leptospirillum ferrooxidans (strain C2-3)</name>
    <dbReference type="NCBI Taxonomy" id="1162668"/>
    <lineage>
        <taxon>Bacteria</taxon>
        <taxon>Pseudomonadati</taxon>
        <taxon>Nitrospirota</taxon>
        <taxon>Nitrospiria</taxon>
        <taxon>Nitrospirales</taxon>
        <taxon>Nitrospiraceae</taxon>
        <taxon>Leptospirillum</taxon>
    </lineage>
</organism>
<dbReference type="eggNOG" id="COG0845">
    <property type="taxonomic scope" value="Bacteria"/>
</dbReference>
<dbReference type="SUPFAM" id="SSF111369">
    <property type="entry name" value="HlyD-like secretion proteins"/>
    <property type="match status" value="1"/>
</dbReference>
<dbReference type="InterPro" id="IPR058790">
    <property type="entry name" value="BSH_CusB"/>
</dbReference>
<feature type="domain" description="CusB-like beta-barrel" evidence="3">
    <location>
        <begin position="187"/>
        <end position="256"/>
    </location>
</feature>
<dbReference type="Gene3D" id="2.40.50.100">
    <property type="match status" value="1"/>
</dbReference>
<gene>
    <name evidence="4" type="primary">hlyD</name>
    <name evidence="4" type="ordered locus">LFE_1048</name>
</gene>
<dbReference type="InterPro" id="IPR051909">
    <property type="entry name" value="MFP_Cation_Efflux"/>
</dbReference>
<proteinExistence type="predicted"/>
<dbReference type="Gene3D" id="2.40.30.170">
    <property type="match status" value="1"/>
</dbReference>
<evidence type="ECO:0000259" key="3">
    <source>
        <dbReference type="Pfam" id="PF25954"/>
    </source>
</evidence>
<reference evidence="4 5" key="1">
    <citation type="journal article" date="2012" name="J. Bacteriol.">
        <title>Complete Genome Sequence of Leptospirillum ferrooxidans Strain C2-3, Isolated from a Fresh Volcanic Ash Deposit on the Island of Miyake, Japan.</title>
        <authorList>
            <person name="Fujimura R."/>
            <person name="Sato Y."/>
            <person name="Nishizawa T."/>
            <person name="Oshima K."/>
            <person name="Kim S.-W."/>
            <person name="Hattori M."/>
            <person name="Kamijo T."/>
            <person name="Ohta H."/>
        </authorList>
    </citation>
    <scope>NUCLEOTIDE SEQUENCE [LARGE SCALE GENOMIC DNA]</scope>
    <source>
        <strain evidence="4 5">C2-3</strain>
    </source>
</reference>
<evidence type="ECO:0000313" key="4">
    <source>
        <dbReference type="EMBL" id="BAM06751.1"/>
    </source>
</evidence>
<dbReference type="Proteomes" id="UP000007382">
    <property type="component" value="Chromosome"/>
</dbReference>
<dbReference type="AlphaFoldDB" id="I0INA2"/>
<name>I0INA2_LEPFC</name>
<evidence type="ECO:0000313" key="5">
    <source>
        <dbReference type="Proteomes" id="UP000007382"/>
    </source>
</evidence>
<dbReference type="Pfam" id="PF25954">
    <property type="entry name" value="Beta-barrel_RND_2"/>
    <property type="match status" value="1"/>
</dbReference>
<dbReference type="HOGENOM" id="CLU_018816_13_3_0"/>
<reference evidence="5" key="2">
    <citation type="submission" date="2012-03" db="EMBL/GenBank/DDBJ databases">
        <title>The complete genome sequence of the pioneer microbe on fresh volcanic deposit, Leptospirillum ferrooxidans strain C2-3.</title>
        <authorList>
            <person name="Fujimura R."/>
            <person name="Sato Y."/>
            <person name="Nishizawa T."/>
            <person name="Nanba K."/>
            <person name="Oshima K."/>
            <person name="Hattori M."/>
            <person name="Kamijo T."/>
            <person name="Ohta H."/>
        </authorList>
    </citation>
    <scope>NUCLEOTIDE SEQUENCE [LARGE SCALE GENOMIC DNA]</scope>
    <source>
        <strain evidence="5">C2-3</strain>
    </source>
</reference>
<protein>
    <submittedName>
        <fullName evidence="4">Putative secretion protein</fullName>
    </submittedName>
</protein>
<dbReference type="GO" id="GO:0015679">
    <property type="term" value="P:plasma membrane copper ion transport"/>
    <property type="evidence" value="ECO:0007669"/>
    <property type="project" value="TreeGrafter"/>
</dbReference>
<dbReference type="GO" id="GO:0030313">
    <property type="term" value="C:cell envelope"/>
    <property type="evidence" value="ECO:0007669"/>
    <property type="project" value="TreeGrafter"/>
</dbReference>
<dbReference type="PATRIC" id="fig|1162668.3.peg.1219"/>
<dbReference type="PANTHER" id="PTHR30097:SF4">
    <property type="entry name" value="SLR6042 PROTEIN"/>
    <property type="match status" value="1"/>
</dbReference>
<evidence type="ECO:0000256" key="1">
    <source>
        <dbReference type="ARBA" id="ARBA00022448"/>
    </source>
</evidence>
<sequence>MYALEAGEVSLPEDTISKLSIESHLYHQELGKKSLSVYGVAQVADDRVSDVTVPVLGLGAQVAGHVHGVYADFGDFVRKGQPLVRIYSPDYIDAQAAYLGAIALLKASPGDSASLAVVASATERLRNMGVSAHEIQALKRSGHPHREQVIHSQINGVVLVKNVVKGQTITAGQRLFEIGNIDVIRINGHVPQEMVHRIHLGDPLKVFLPDGEKNVSGHVVYISPVEDPVTRTVLVRGLFPNRPLRIRPGMFVTMKIGLSGSTPRFWLPRRAVYLVSGRSVVFTENTPGHFHMVPVKRGNAWAGRVPVSGPFPPSPMIVDQNGYWVKAQFERMKKSGN</sequence>
<dbReference type="InterPro" id="IPR058792">
    <property type="entry name" value="Beta-barrel_RND_2"/>
</dbReference>
<dbReference type="PANTHER" id="PTHR30097">
    <property type="entry name" value="CATION EFFLUX SYSTEM PROTEIN CUSB"/>
    <property type="match status" value="1"/>
</dbReference>
<dbReference type="GO" id="GO:0060003">
    <property type="term" value="P:copper ion export"/>
    <property type="evidence" value="ECO:0007669"/>
    <property type="project" value="TreeGrafter"/>
</dbReference>
<keyword evidence="1" id="KW-0813">Transport</keyword>
<dbReference type="EMBL" id="AP012342">
    <property type="protein sequence ID" value="BAM06751.1"/>
    <property type="molecule type" value="Genomic_DNA"/>
</dbReference>
<accession>I0INA2</accession>
<keyword evidence="5" id="KW-1185">Reference proteome</keyword>
<evidence type="ECO:0000259" key="2">
    <source>
        <dbReference type="Pfam" id="PF25919"/>
    </source>
</evidence>
<dbReference type="KEGG" id="lfc:LFE_1048"/>
<feature type="domain" description="CusB-like barrel-sandwich hybrid" evidence="2">
    <location>
        <begin position="60"/>
        <end position="178"/>
    </location>
</feature>
<dbReference type="Pfam" id="PF25919">
    <property type="entry name" value="BSH_CusB"/>
    <property type="match status" value="1"/>
</dbReference>